<evidence type="ECO:0000256" key="7">
    <source>
        <dbReference type="ARBA" id="ARBA00022553"/>
    </source>
</evidence>
<dbReference type="InterPro" id="IPR011011">
    <property type="entry name" value="Znf_FYVE_PHD"/>
</dbReference>
<evidence type="ECO:0000256" key="9">
    <source>
        <dbReference type="ARBA" id="ARBA00022737"/>
    </source>
</evidence>
<evidence type="ECO:0000256" key="2">
    <source>
        <dbReference type="ARBA" id="ARBA00004432"/>
    </source>
</evidence>
<evidence type="ECO:0000256" key="19">
    <source>
        <dbReference type="ARBA" id="ARBA00023273"/>
    </source>
</evidence>
<dbReference type="InterPro" id="IPR028698">
    <property type="entry name" value="FYVE_RPH3A"/>
</dbReference>
<keyword evidence="13" id="KW-0832">Ubl conjugation</keyword>
<keyword evidence="18" id="KW-0628">Postsynaptic cell membrane</keyword>
<dbReference type="PROSITE" id="PS50178">
    <property type="entry name" value="ZF_FYVE"/>
    <property type="match status" value="1"/>
</dbReference>
<feature type="domain" description="RabBD" evidence="30">
    <location>
        <begin position="41"/>
        <end position="158"/>
    </location>
</feature>
<dbReference type="Gene3D" id="3.30.40.10">
    <property type="entry name" value="Zinc/RING finger domain, C3HC4 (zinc finger)"/>
    <property type="match status" value="1"/>
</dbReference>
<keyword evidence="17" id="KW-0472">Membrane</keyword>
<feature type="compositionally biased region" description="Pro residues" evidence="27">
    <location>
        <begin position="326"/>
        <end position="342"/>
    </location>
</feature>
<dbReference type="GO" id="GO:0008270">
    <property type="term" value="F:zinc ion binding"/>
    <property type="evidence" value="ECO:0007669"/>
    <property type="project" value="UniProtKB-KW"/>
</dbReference>
<dbReference type="InterPro" id="IPR017455">
    <property type="entry name" value="Znf_FYVE-rel"/>
</dbReference>
<dbReference type="GO" id="GO:0017158">
    <property type="term" value="P:regulation of calcium ion-dependent exocytosis"/>
    <property type="evidence" value="ECO:0007669"/>
    <property type="project" value="TreeGrafter"/>
</dbReference>
<keyword evidence="12" id="KW-0106">Calcium</keyword>
<evidence type="ECO:0000256" key="1">
    <source>
        <dbReference type="ARBA" id="ARBA00004170"/>
    </source>
</evidence>
<dbReference type="PANTHER" id="PTHR45729">
    <property type="entry name" value="RABPHILIN, ISOFORM A"/>
    <property type="match status" value="1"/>
</dbReference>
<keyword evidence="32" id="KW-1185">Reference proteome</keyword>
<protein>
    <recommendedName>
        <fullName evidence="24">Rabphilin-3A</fullName>
    </recommendedName>
    <alternativeName>
        <fullName evidence="25">Exophilin-1</fullName>
    </alternativeName>
</protein>
<dbReference type="Gene3D" id="2.60.40.150">
    <property type="entry name" value="C2 domain"/>
    <property type="match status" value="2"/>
</dbReference>
<dbReference type="CDD" id="cd15762">
    <property type="entry name" value="FYVE_RP3A"/>
    <property type="match status" value="1"/>
</dbReference>
<keyword evidence="4" id="KW-0813">Transport</keyword>
<evidence type="ECO:0000256" key="23">
    <source>
        <dbReference type="ARBA" id="ARBA00066191"/>
    </source>
</evidence>
<evidence type="ECO:0000256" key="15">
    <source>
        <dbReference type="ARBA" id="ARBA00023018"/>
    </source>
</evidence>
<dbReference type="PRINTS" id="PR00360">
    <property type="entry name" value="C2DOMAIN"/>
</dbReference>
<dbReference type="InterPro" id="IPR035892">
    <property type="entry name" value="C2_domain_sf"/>
</dbReference>
<dbReference type="FunFam" id="2.60.40.150:FF:000023">
    <property type="entry name" value="Double C2-like domain-containing protein"/>
    <property type="match status" value="1"/>
</dbReference>
<dbReference type="GO" id="GO:0006887">
    <property type="term" value="P:exocytosis"/>
    <property type="evidence" value="ECO:0007669"/>
    <property type="project" value="TreeGrafter"/>
</dbReference>
<dbReference type="SUPFAM" id="SSF57903">
    <property type="entry name" value="FYVE/PHD zinc finger"/>
    <property type="match status" value="1"/>
</dbReference>
<proteinExistence type="predicted"/>
<feature type="domain" description="FYVE-type" evidence="29">
    <location>
        <begin position="89"/>
        <end position="146"/>
    </location>
</feature>
<dbReference type="EMBL" id="VYZL01005943">
    <property type="protein sequence ID" value="NWR67719.1"/>
    <property type="molecule type" value="Genomic_DNA"/>
</dbReference>
<evidence type="ECO:0000256" key="26">
    <source>
        <dbReference type="PROSITE-ProRule" id="PRU00091"/>
    </source>
</evidence>
<organism evidence="31 32">
    <name type="scientific">Bucorvus abyssinicus</name>
    <name type="common">Northern ground-hornbill</name>
    <name type="synonym">Abyssinian ground-hornbill</name>
    <dbReference type="NCBI Taxonomy" id="153643"/>
    <lineage>
        <taxon>Eukaryota</taxon>
        <taxon>Metazoa</taxon>
        <taxon>Chordata</taxon>
        <taxon>Craniata</taxon>
        <taxon>Vertebrata</taxon>
        <taxon>Euteleostomi</taxon>
        <taxon>Archelosauria</taxon>
        <taxon>Archosauria</taxon>
        <taxon>Dinosauria</taxon>
        <taxon>Saurischia</taxon>
        <taxon>Theropoda</taxon>
        <taxon>Coelurosauria</taxon>
        <taxon>Aves</taxon>
        <taxon>Neognathae</taxon>
        <taxon>Neoaves</taxon>
        <taxon>Telluraves</taxon>
        <taxon>Coraciimorphae</taxon>
        <taxon>Bucerotiformes</taxon>
        <taxon>Bucorvidae</taxon>
        <taxon>Bucorvus</taxon>
    </lineage>
</organism>
<dbReference type="PROSITE" id="PS50004">
    <property type="entry name" value="C2"/>
    <property type="match status" value="2"/>
</dbReference>
<dbReference type="FunFam" id="3.30.40.10:FF:000182">
    <property type="entry name" value="rabphilin-3A isoform X1"/>
    <property type="match status" value="1"/>
</dbReference>
<keyword evidence="16" id="KW-0446">Lipid-binding</keyword>
<dbReference type="InterPro" id="IPR047022">
    <property type="entry name" value="Rabphilin_Doc2_C2A"/>
</dbReference>
<evidence type="ECO:0000256" key="17">
    <source>
        <dbReference type="ARBA" id="ARBA00023136"/>
    </source>
</evidence>
<evidence type="ECO:0000256" key="14">
    <source>
        <dbReference type="ARBA" id="ARBA00022927"/>
    </source>
</evidence>
<dbReference type="AlphaFoldDB" id="A0A7K4Z8V8"/>
<evidence type="ECO:0000256" key="24">
    <source>
        <dbReference type="ARBA" id="ARBA00074062"/>
    </source>
</evidence>
<comment type="function">
    <text evidence="22">Plays an essential role in docking and fusion steps of regulated exocytosis. At the presynaptic level, RPH3A is recruited by RAB3A to the synaptic vesicle membrane in a GTP-dependent manner where it modulates synaptic vesicle trafficking and calcium-triggered neurotransmitter release. In the post-synaptic compartment, forms a ternary complex with GRIN2A and DLG4 and regulates NMDA receptor stability. Also plays a role in the exocytosis of arginine vasopressin hormone.</text>
</comment>
<evidence type="ECO:0000259" key="28">
    <source>
        <dbReference type="PROSITE" id="PS50004"/>
    </source>
</evidence>
<dbReference type="PANTHER" id="PTHR45729:SF3">
    <property type="entry name" value="RABPHILIN-3A"/>
    <property type="match status" value="1"/>
</dbReference>
<evidence type="ECO:0000256" key="13">
    <source>
        <dbReference type="ARBA" id="ARBA00022843"/>
    </source>
</evidence>
<dbReference type="InterPro" id="IPR000008">
    <property type="entry name" value="C2_dom"/>
</dbReference>
<dbReference type="SUPFAM" id="SSF49562">
    <property type="entry name" value="C2 domain (Calcium/lipid-binding domain, CaLB)"/>
    <property type="match status" value="2"/>
</dbReference>
<dbReference type="CDD" id="cd08384">
    <property type="entry name" value="C2B_Rabphilin_Doc2"/>
    <property type="match status" value="1"/>
</dbReference>
<evidence type="ECO:0000259" key="29">
    <source>
        <dbReference type="PROSITE" id="PS50178"/>
    </source>
</evidence>
<keyword evidence="10 26" id="KW-0863">Zinc-finger</keyword>
<dbReference type="Pfam" id="PF02318">
    <property type="entry name" value="FYVE_2"/>
    <property type="match status" value="1"/>
</dbReference>
<evidence type="ECO:0000256" key="16">
    <source>
        <dbReference type="ARBA" id="ARBA00023121"/>
    </source>
</evidence>
<dbReference type="GO" id="GO:0008289">
    <property type="term" value="F:lipid binding"/>
    <property type="evidence" value="ECO:0007669"/>
    <property type="project" value="UniProtKB-KW"/>
</dbReference>
<keyword evidence="11" id="KW-0862">Zinc</keyword>
<keyword evidence="20" id="KW-0968">Cytoplasmic vesicle</keyword>
<comment type="caution">
    <text evidence="31">The sequence shown here is derived from an EMBL/GenBank/DDBJ whole genome shotgun (WGS) entry which is preliminary data.</text>
</comment>
<evidence type="ECO:0000313" key="31">
    <source>
        <dbReference type="EMBL" id="NWR67719.1"/>
    </source>
</evidence>
<evidence type="ECO:0000259" key="30">
    <source>
        <dbReference type="PROSITE" id="PS50916"/>
    </source>
</evidence>
<evidence type="ECO:0000256" key="25">
    <source>
        <dbReference type="ARBA" id="ARBA00075517"/>
    </source>
</evidence>
<feature type="non-terminal residue" evidence="31">
    <location>
        <position position="1"/>
    </location>
</feature>
<evidence type="ECO:0000256" key="20">
    <source>
        <dbReference type="ARBA" id="ARBA00023329"/>
    </source>
</evidence>
<dbReference type="CDD" id="cd04035">
    <property type="entry name" value="C2A_Rabphilin_Doc2"/>
    <property type="match status" value="1"/>
</dbReference>
<reference evidence="31 32" key="1">
    <citation type="submission" date="2019-09" db="EMBL/GenBank/DDBJ databases">
        <title>Bird 10,000 Genomes (B10K) Project - Family phase.</title>
        <authorList>
            <person name="Zhang G."/>
        </authorList>
    </citation>
    <scope>NUCLEOTIDE SEQUENCE [LARGE SCALE GENOMIC DNA]</scope>
    <source>
        <strain evidence="31">B10K-DU-012-80</strain>
    </source>
</reference>
<evidence type="ECO:0000256" key="11">
    <source>
        <dbReference type="ARBA" id="ARBA00022833"/>
    </source>
</evidence>
<dbReference type="GO" id="GO:0061669">
    <property type="term" value="P:spontaneous neurotransmitter secretion"/>
    <property type="evidence" value="ECO:0007669"/>
    <property type="project" value="TreeGrafter"/>
</dbReference>
<evidence type="ECO:0000256" key="12">
    <source>
        <dbReference type="ARBA" id="ARBA00022837"/>
    </source>
</evidence>
<dbReference type="GO" id="GO:0043197">
    <property type="term" value="C:dendritic spine"/>
    <property type="evidence" value="ECO:0007669"/>
    <property type="project" value="UniProtKB-SubCell"/>
</dbReference>
<feature type="domain" description="C2" evidence="28">
    <location>
        <begin position="538"/>
        <end position="671"/>
    </location>
</feature>
<evidence type="ECO:0000256" key="21">
    <source>
        <dbReference type="ARBA" id="ARBA00034100"/>
    </source>
</evidence>
<feature type="domain" description="C2" evidence="28">
    <location>
        <begin position="367"/>
        <end position="505"/>
    </location>
</feature>
<feature type="compositionally biased region" description="Pro residues" evidence="27">
    <location>
        <begin position="179"/>
        <end position="190"/>
    </location>
</feature>
<dbReference type="GO" id="GO:0098850">
    <property type="term" value="C:extrinsic component of synaptic vesicle membrane"/>
    <property type="evidence" value="ECO:0007669"/>
    <property type="project" value="TreeGrafter"/>
</dbReference>
<dbReference type="GO" id="GO:0006886">
    <property type="term" value="P:intracellular protein transport"/>
    <property type="evidence" value="ECO:0007669"/>
    <property type="project" value="InterPro"/>
</dbReference>
<dbReference type="GO" id="GO:0045211">
    <property type="term" value="C:postsynaptic membrane"/>
    <property type="evidence" value="ECO:0007669"/>
    <property type="project" value="UniProtKB-SubCell"/>
</dbReference>
<keyword evidence="19" id="KW-0966">Cell projection</keyword>
<feature type="compositionally biased region" description="Acidic residues" evidence="27">
    <location>
        <begin position="350"/>
        <end position="364"/>
    </location>
</feature>
<dbReference type="Proteomes" id="UP000551127">
    <property type="component" value="Unassembled WGS sequence"/>
</dbReference>
<evidence type="ECO:0000256" key="22">
    <source>
        <dbReference type="ARBA" id="ARBA00060345"/>
    </source>
</evidence>
<evidence type="ECO:0000256" key="18">
    <source>
        <dbReference type="ARBA" id="ARBA00023257"/>
    </source>
</evidence>
<keyword evidence="5" id="KW-1003">Cell membrane</keyword>
<comment type="subunit">
    <text evidence="23">Interacts with RAB3B, RAB3C, RAB3D, RAB8A, RAB27A and RAB27B. Interacts with RAB3A; this interaction recruits RPH3A to synaptic vesicules. Interacts (via C2B domain) with SNAP25. Interacts with deubiquitinating enzyme CAND1; this interaction results in the deubiquitination of RPH3A. Interacts with GRIN2A and DLG4; this ternary complex regulates NMDA receptor composition at postsynaptic membranes. Interacts with SNCA.</text>
</comment>
<dbReference type="InterPro" id="IPR010911">
    <property type="entry name" value="Rab_BD"/>
</dbReference>
<dbReference type="Pfam" id="PF00168">
    <property type="entry name" value="C2"/>
    <property type="match status" value="2"/>
</dbReference>
<sequence length="682" mass="75282">MTDAVVGGSSDRWMCPSDRTMSLRARLPAGWAARGGQPDRQRKSEELTDEEKEIINRVIARAEKMEEMEQERIGRLMTRLEDMRRSVLGDGVNRCILCGEQLGPRGTACVVCEDCKKNVCTKCGVQTTNSRPHTIWLCKICSEQREVWKRSGAWFFKGLPKQVLPQPMPVSKNKGPQAPSEPSPSEPPAQDPKLSSRAPTRGSTEHPEQPCSCCLFSKGCRNHPAAPSASWAFLQDVQGGMAGLAGTPSSQAALGGDLERRARGLGNKVKLVCLRGAGQQGMPGANGVPPAASPPLGPPELARAVTRDERGGGYAMPPAREERPARQPPTFPQPSIVPPAPAAPARQPPQEEEEEDANSYDSDEGTTLGALEFSLLYDQENSSLHCTLIKAKVSGPLGLKPMDSNGLADPYVKLHLLPGASKSNKLRTKTLRNTRNPVWNETLVYHGITDEDMQRKTLRQAEELGYPVVWISVCDEDKFGHNEFIGETRVSLKKLKANQKKNFNICLERVIPSSSLSSCVPISGCFLLQVDRGGDVEERGKILVSLMYSTQQGGLIVGIVRCVHLAAMDANGYSDPFVKLWLKPDMGKKAKHKTQIKKKTLNPEFNEEFFYDIKHNDLAKKSLDISVWDYDIGKSNDYIGGCQLGITAKGERLKHWYECLKNKDKKIERWHTLQNENHVASD</sequence>
<evidence type="ECO:0000256" key="3">
    <source>
        <dbReference type="ARBA" id="ARBA00004552"/>
    </source>
</evidence>
<dbReference type="InterPro" id="IPR013083">
    <property type="entry name" value="Znf_RING/FYVE/PHD"/>
</dbReference>
<feature type="region of interest" description="Disordered" evidence="27">
    <location>
        <begin position="282"/>
        <end position="301"/>
    </location>
</feature>
<evidence type="ECO:0000256" key="5">
    <source>
        <dbReference type="ARBA" id="ARBA00022475"/>
    </source>
</evidence>
<evidence type="ECO:0000313" key="32">
    <source>
        <dbReference type="Proteomes" id="UP000551127"/>
    </source>
</evidence>
<evidence type="ECO:0000256" key="10">
    <source>
        <dbReference type="ARBA" id="ARBA00022771"/>
    </source>
</evidence>
<keyword evidence="7" id="KW-0597">Phosphoprotein</keyword>
<comment type="subcellular location">
    <subcellularLocation>
        <location evidence="3">Cell projection</location>
        <location evidence="3">Dendritic spine</location>
    </subcellularLocation>
    <subcellularLocation>
        <location evidence="2">Cytoplasmic vesicle</location>
        <location evidence="2">Secretory vesicle</location>
        <location evidence="2">Synaptic vesicle membrane</location>
    </subcellularLocation>
    <subcellularLocation>
        <location evidence="1">Membrane</location>
        <topology evidence="1">Peripheral membrane protein</topology>
    </subcellularLocation>
    <subcellularLocation>
        <location evidence="21">Postsynaptic cell membrane</location>
    </subcellularLocation>
</comment>
<evidence type="ECO:0000256" key="6">
    <source>
        <dbReference type="ARBA" id="ARBA00022481"/>
    </source>
</evidence>
<dbReference type="OrthoDB" id="270970at2759"/>
<name>A0A7K4Z8V8_BUCAB</name>
<dbReference type="FunFam" id="2.60.40.150:FF:000032">
    <property type="entry name" value="Double c2-like domain-containing"/>
    <property type="match status" value="1"/>
</dbReference>
<feature type="region of interest" description="Disordered" evidence="27">
    <location>
        <begin position="310"/>
        <end position="365"/>
    </location>
</feature>
<feature type="non-terminal residue" evidence="31">
    <location>
        <position position="682"/>
    </location>
</feature>
<keyword evidence="15" id="KW-0770">Synapse</keyword>
<keyword evidence="14" id="KW-0653">Protein transport</keyword>
<keyword evidence="9" id="KW-0677">Repeat</keyword>
<evidence type="ECO:0000256" key="8">
    <source>
        <dbReference type="ARBA" id="ARBA00022723"/>
    </source>
</evidence>
<feature type="region of interest" description="Disordered" evidence="27">
    <location>
        <begin position="165"/>
        <end position="208"/>
    </location>
</feature>
<accession>A0A7K4Z8V8</accession>
<evidence type="ECO:0000256" key="4">
    <source>
        <dbReference type="ARBA" id="ARBA00022448"/>
    </source>
</evidence>
<dbReference type="GO" id="GO:0031267">
    <property type="term" value="F:small GTPase binding"/>
    <property type="evidence" value="ECO:0007669"/>
    <property type="project" value="InterPro"/>
</dbReference>
<gene>
    <name evidence="31" type="primary">Rph3a</name>
    <name evidence="31" type="ORF">BUCABY_R10625</name>
</gene>
<dbReference type="InterPro" id="IPR001565">
    <property type="entry name" value="Synaptotagmin"/>
</dbReference>
<dbReference type="SMART" id="SM00239">
    <property type="entry name" value="C2"/>
    <property type="match status" value="2"/>
</dbReference>
<keyword evidence="8" id="KW-0479">Metal-binding</keyword>
<keyword evidence="6" id="KW-0488">Methylation</keyword>
<dbReference type="InterPro" id="IPR041282">
    <property type="entry name" value="FYVE_2"/>
</dbReference>
<dbReference type="PRINTS" id="PR00399">
    <property type="entry name" value="SYNAPTOTAGMN"/>
</dbReference>
<dbReference type="PROSITE" id="PS50916">
    <property type="entry name" value="RABBD"/>
    <property type="match status" value="1"/>
</dbReference>
<dbReference type="InterPro" id="IPR043566">
    <property type="entry name" value="Rabphilin/DOC2/Noc2"/>
</dbReference>
<evidence type="ECO:0000256" key="27">
    <source>
        <dbReference type="SAM" id="MobiDB-lite"/>
    </source>
</evidence>